<dbReference type="InterPro" id="IPR011009">
    <property type="entry name" value="Kinase-like_dom_sf"/>
</dbReference>
<evidence type="ECO:0000256" key="1">
    <source>
        <dbReference type="ARBA" id="ARBA00022527"/>
    </source>
</evidence>
<dbReference type="Gene3D" id="1.10.510.10">
    <property type="entry name" value="Transferase(Phosphotransferase) domain 1"/>
    <property type="match status" value="1"/>
</dbReference>
<dbReference type="InterPro" id="IPR008271">
    <property type="entry name" value="Ser/Thr_kinase_AS"/>
</dbReference>
<feature type="binding site" evidence="4">
    <location>
        <position position="246"/>
    </location>
    <ligand>
        <name>ATP</name>
        <dbReference type="ChEBI" id="CHEBI:30616"/>
    </ligand>
</feature>
<dbReference type="GO" id="GO:0007166">
    <property type="term" value="P:cell surface receptor signaling pathway"/>
    <property type="evidence" value="ECO:0007669"/>
    <property type="project" value="InterPro"/>
</dbReference>
<accession>A0A8H6XMF9</accession>
<dbReference type="Pfam" id="PF07714">
    <property type="entry name" value="PK_Tyr_Ser-Thr"/>
    <property type="match status" value="1"/>
</dbReference>
<dbReference type="InterPro" id="IPR000719">
    <property type="entry name" value="Prot_kinase_dom"/>
</dbReference>
<dbReference type="InterPro" id="IPR001245">
    <property type="entry name" value="Ser-Thr/Tyr_kinase_cat_dom"/>
</dbReference>
<dbReference type="InterPro" id="IPR059179">
    <property type="entry name" value="MLKL-like_MCAfunc"/>
</dbReference>
<dbReference type="AlphaFoldDB" id="A0A8H6XMF9"/>
<dbReference type="SMART" id="SM00220">
    <property type="entry name" value="S_TKc"/>
    <property type="match status" value="1"/>
</dbReference>
<reference evidence="6" key="1">
    <citation type="submission" date="2020-05" db="EMBL/GenBank/DDBJ databases">
        <title>Mycena genomes resolve the evolution of fungal bioluminescence.</title>
        <authorList>
            <person name="Tsai I.J."/>
        </authorList>
    </citation>
    <scope>NUCLEOTIDE SEQUENCE</scope>
    <source>
        <strain evidence="6">160909Yilan</strain>
    </source>
</reference>
<dbReference type="InterPro" id="IPR017441">
    <property type="entry name" value="Protein_kinase_ATP_BS"/>
</dbReference>
<keyword evidence="3 4" id="KW-0067">ATP-binding</keyword>
<dbReference type="OrthoDB" id="10261027at2759"/>
<dbReference type="Gene3D" id="1.20.930.20">
    <property type="entry name" value="Adaptor protein Cbl, N-terminal domain"/>
    <property type="match status" value="1"/>
</dbReference>
<dbReference type="CDD" id="cd21037">
    <property type="entry name" value="MLKL_NTD"/>
    <property type="match status" value="1"/>
</dbReference>
<dbReference type="Proteomes" id="UP000623467">
    <property type="component" value="Unassembled WGS sequence"/>
</dbReference>
<dbReference type="PROSITE" id="PS50011">
    <property type="entry name" value="PROTEIN_KINASE_DOM"/>
    <property type="match status" value="1"/>
</dbReference>
<dbReference type="PANTHER" id="PTHR44329">
    <property type="entry name" value="SERINE/THREONINE-PROTEIN KINASE TNNI3K-RELATED"/>
    <property type="match status" value="1"/>
</dbReference>
<evidence type="ECO:0000313" key="6">
    <source>
        <dbReference type="EMBL" id="KAF7344400.1"/>
    </source>
</evidence>
<dbReference type="PROSITE" id="PS00108">
    <property type="entry name" value="PROTEIN_KINASE_ST"/>
    <property type="match status" value="1"/>
</dbReference>
<feature type="domain" description="Protein kinase" evidence="5">
    <location>
        <begin position="219"/>
        <end position="475"/>
    </location>
</feature>
<keyword evidence="1" id="KW-0723">Serine/threonine-protein kinase</keyword>
<keyword evidence="6" id="KW-0418">Kinase</keyword>
<evidence type="ECO:0000259" key="5">
    <source>
        <dbReference type="PROSITE" id="PS50011"/>
    </source>
</evidence>
<protein>
    <submittedName>
        <fullName evidence="6">Kinase-like protein</fullName>
    </submittedName>
</protein>
<name>A0A8H6XMF9_9AGAR</name>
<dbReference type="InterPro" id="IPR051681">
    <property type="entry name" value="Ser/Thr_Kinases-Pseudokinases"/>
</dbReference>
<evidence type="ECO:0000256" key="4">
    <source>
        <dbReference type="PROSITE-ProRule" id="PRU10141"/>
    </source>
</evidence>
<evidence type="ECO:0000256" key="3">
    <source>
        <dbReference type="ARBA" id="ARBA00022840"/>
    </source>
</evidence>
<keyword evidence="2 4" id="KW-0547">Nucleotide-binding</keyword>
<dbReference type="GO" id="GO:0004674">
    <property type="term" value="F:protein serine/threonine kinase activity"/>
    <property type="evidence" value="ECO:0007669"/>
    <property type="project" value="TreeGrafter"/>
</dbReference>
<dbReference type="InterPro" id="IPR036537">
    <property type="entry name" value="Adaptor_Cbl_N_dom_sf"/>
</dbReference>
<comment type="caution">
    <text evidence="6">The sequence shown here is derived from an EMBL/GenBank/DDBJ whole genome shotgun (WGS) entry which is preliminary data.</text>
</comment>
<dbReference type="SUPFAM" id="SSF56112">
    <property type="entry name" value="Protein kinase-like (PK-like)"/>
    <property type="match status" value="1"/>
</dbReference>
<keyword evidence="6" id="KW-0808">Transferase</keyword>
<dbReference type="Gene3D" id="3.30.200.20">
    <property type="entry name" value="Phosphorylase Kinase, domain 1"/>
    <property type="match status" value="1"/>
</dbReference>
<dbReference type="PROSITE" id="PS00107">
    <property type="entry name" value="PROTEIN_KINASE_ATP"/>
    <property type="match status" value="1"/>
</dbReference>
<gene>
    <name evidence="6" type="ORF">MSAN_01921200</name>
</gene>
<sequence length="584" mass="65554">MSLPPAVVPALGAAFTVLGFVVSSIQALEANKDQLRVLSTSCQQLLTTLNKEFSERRLIPEKCAKPLADLEALLREIHRFAEREQELGFLKTLFQKDVRIFKIEAFQKRVGTCISAFELSSLLNIQTMLEESKKARTKDAEIVHAHLSMLEKNNAKLLQTLEINQNNTIAMMVSIQKQLNNQNFDRLEQRFYTHTLEYLTSRSGKNVSVEDWMISPFEVDYGPEIGSGGFGTVYRGTWNRTEVAIKVLHNQAGVKPSVAALQNEIDIWSTLRHPNILQFLGANTLDDKPFMVMPYVPLNARQFLKLRPAFEPLYILRDISLGLEYLHSRKICHGDLKGMNVLISEDSGKALLCDFGLARLKADAATRTADTPKLEIVGSRNWMSPEVLTGSRYRITSDVYAFGMTLYELYADETPLISVPYADLIELVATRGVRPEPPEPGEGREISVELWELAEECWVLDPQKRPTATQLHDTITQMIVALPQPSIPRTNAAPQPSISTSALKDEETVIIGDYLDSLTSELDLELNTEDFRRLEEQQMNVVAMNQSMGRVNDRDAVRCHASFSNDILSPGEIWGCRGTSNPGV</sequence>
<keyword evidence="7" id="KW-1185">Reference proteome</keyword>
<evidence type="ECO:0000256" key="2">
    <source>
        <dbReference type="ARBA" id="ARBA00022741"/>
    </source>
</evidence>
<dbReference type="EMBL" id="JACAZH010000021">
    <property type="protein sequence ID" value="KAF7344400.1"/>
    <property type="molecule type" value="Genomic_DNA"/>
</dbReference>
<dbReference type="GO" id="GO:0005524">
    <property type="term" value="F:ATP binding"/>
    <property type="evidence" value="ECO:0007669"/>
    <property type="project" value="UniProtKB-UniRule"/>
</dbReference>
<evidence type="ECO:0000313" key="7">
    <source>
        <dbReference type="Proteomes" id="UP000623467"/>
    </source>
</evidence>
<organism evidence="6 7">
    <name type="scientific">Mycena sanguinolenta</name>
    <dbReference type="NCBI Taxonomy" id="230812"/>
    <lineage>
        <taxon>Eukaryota</taxon>
        <taxon>Fungi</taxon>
        <taxon>Dikarya</taxon>
        <taxon>Basidiomycota</taxon>
        <taxon>Agaricomycotina</taxon>
        <taxon>Agaricomycetes</taxon>
        <taxon>Agaricomycetidae</taxon>
        <taxon>Agaricales</taxon>
        <taxon>Marasmiineae</taxon>
        <taxon>Mycenaceae</taxon>
        <taxon>Mycena</taxon>
    </lineage>
</organism>
<proteinExistence type="predicted"/>